<keyword evidence="1" id="KW-0808">Transferase</keyword>
<evidence type="ECO:0000313" key="2">
    <source>
        <dbReference type="Proteomes" id="UP000033636"/>
    </source>
</evidence>
<sequence length="198" mass="21698">MRWAVESRDAYVKIAKAYEESRARPLPVADLGLGGVRALDIGSGRGAQPRYINSEHPYVVHCDLDPALLPEGGDAALCEATALPFRPDAFDVAYAVAVYHHLPKDAAAAAVAEALRVARALVATVWVPPRWRGRAKAPGVYEVPWRWRGEAVRTYYAYDMPDLLELARGAEVLAAGYMKRGRHHNAFIAARRRGSAPV</sequence>
<reference evidence="1" key="1">
    <citation type="submission" date="2024-07" db="EMBL/GenBank/DDBJ databases">
        <title>Metagenome and Metagenome-Assembled Genomes of Archaea from a hot spring from the geothermal field of Los Azufres, Mexico.</title>
        <authorList>
            <person name="Marin-Paredes R."/>
            <person name="Martinez-Romero E."/>
            <person name="Servin-Garciduenas L.E."/>
        </authorList>
    </citation>
    <scope>NUCLEOTIDE SEQUENCE</scope>
</reference>
<proteinExistence type="predicted"/>
<accession>A0ACC6V2K8</accession>
<keyword evidence="1" id="KW-0489">Methyltransferase</keyword>
<name>A0ACC6V2K8_9CREN</name>
<protein>
    <submittedName>
        <fullName evidence="1">Methyltransferase domain-containing protein</fullName>
    </submittedName>
</protein>
<dbReference type="EMBL" id="JZWT02000026">
    <property type="protein sequence ID" value="MFB6491255.1"/>
    <property type="molecule type" value="Genomic_DNA"/>
</dbReference>
<gene>
    <name evidence="1" type="ORF">TU35_008500</name>
</gene>
<evidence type="ECO:0000313" key="1">
    <source>
        <dbReference type="EMBL" id="MFB6491255.1"/>
    </source>
</evidence>
<organism evidence="1 2">
    <name type="scientific">Thermoproteus sp. AZ2</name>
    <dbReference type="NCBI Taxonomy" id="1609232"/>
    <lineage>
        <taxon>Archaea</taxon>
        <taxon>Thermoproteota</taxon>
        <taxon>Thermoprotei</taxon>
        <taxon>Thermoproteales</taxon>
        <taxon>Thermoproteaceae</taxon>
        <taxon>Thermoproteus</taxon>
    </lineage>
</organism>
<comment type="caution">
    <text evidence="1">The sequence shown here is derived from an EMBL/GenBank/DDBJ whole genome shotgun (WGS) entry which is preliminary data.</text>
</comment>
<dbReference type="Proteomes" id="UP000033636">
    <property type="component" value="Unassembled WGS sequence"/>
</dbReference>